<dbReference type="InterPro" id="IPR004161">
    <property type="entry name" value="EFTu-like_2"/>
</dbReference>
<dbReference type="InterPro" id="IPR000795">
    <property type="entry name" value="T_Tr_GTP-bd_dom"/>
</dbReference>
<dbReference type="GO" id="GO:0005525">
    <property type="term" value="F:GTP binding"/>
    <property type="evidence" value="ECO:0007669"/>
    <property type="project" value="UniProtKB-UniRule"/>
</dbReference>
<dbReference type="FunFam" id="3.30.70.870:FF:000001">
    <property type="entry name" value="Elongation factor G"/>
    <property type="match status" value="1"/>
</dbReference>
<comment type="function">
    <text evidence="6">Catalyzes the GTP-dependent ribosomal translocation step during translation elongation. During this step, the ribosome changes from the pre-translocational (PRE) to the post-translocational (POST) state as the newly formed A-site-bound peptidyl-tRNA and P-site-bound deacylated tRNA move to the P and E sites, respectively. Catalyzes the coordinated movement of the two tRNA molecules, the mRNA and conformational changes in the ribosome.</text>
</comment>
<evidence type="ECO:0000256" key="2">
    <source>
        <dbReference type="ARBA" id="ARBA00022741"/>
    </source>
</evidence>
<dbReference type="SUPFAM" id="SSF50447">
    <property type="entry name" value="Translation proteins"/>
    <property type="match status" value="1"/>
</dbReference>
<dbReference type="CDD" id="cd03713">
    <property type="entry name" value="EFG_mtEFG_C"/>
    <property type="match status" value="1"/>
</dbReference>
<dbReference type="Gene3D" id="3.40.50.300">
    <property type="entry name" value="P-loop containing nucleotide triphosphate hydrolases"/>
    <property type="match status" value="1"/>
</dbReference>
<dbReference type="Proteomes" id="UP000254834">
    <property type="component" value="Chromosome"/>
</dbReference>
<name>A0A345ZB04_9BACT</name>
<dbReference type="OrthoDB" id="9804431at2"/>
<evidence type="ECO:0000256" key="5">
    <source>
        <dbReference type="ARBA" id="ARBA00023134"/>
    </source>
</evidence>
<dbReference type="NCBIfam" id="TIGR00484">
    <property type="entry name" value="EF-G"/>
    <property type="match status" value="1"/>
</dbReference>
<dbReference type="GO" id="GO:0003746">
    <property type="term" value="F:translation elongation factor activity"/>
    <property type="evidence" value="ECO:0007669"/>
    <property type="project" value="UniProtKB-UniRule"/>
</dbReference>
<dbReference type="Gene3D" id="3.30.70.240">
    <property type="match status" value="1"/>
</dbReference>
<dbReference type="CDD" id="cd04088">
    <property type="entry name" value="EFG_mtEFG_II"/>
    <property type="match status" value="1"/>
</dbReference>
<dbReference type="InterPro" id="IPR027417">
    <property type="entry name" value="P-loop_NTPase"/>
</dbReference>
<dbReference type="GO" id="GO:0003924">
    <property type="term" value="F:GTPase activity"/>
    <property type="evidence" value="ECO:0007669"/>
    <property type="project" value="InterPro"/>
</dbReference>
<dbReference type="CDD" id="cd01886">
    <property type="entry name" value="EF-G"/>
    <property type="match status" value="1"/>
</dbReference>
<evidence type="ECO:0000256" key="6">
    <source>
        <dbReference type="HAMAP-Rule" id="MF_00054"/>
    </source>
</evidence>
<dbReference type="InterPro" id="IPR000640">
    <property type="entry name" value="EFG_V-like"/>
</dbReference>
<dbReference type="CDD" id="cd16262">
    <property type="entry name" value="EFG_III"/>
    <property type="match status" value="1"/>
</dbReference>
<dbReference type="SUPFAM" id="SSF52540">
    <property type="entry name" value="P-loop containing nucleoside triphosphate hydrolases"/>
    <property type="match status" value="1"/>
</dbReference>
<dbReference type="InterPro" id="IPR005225">
    <property type="entry name" value="Small_GTP-bd"/>
</dbReference>
<proteinExistence type="inferred from homology"/>
<keyword evidence="5 6" id="KW-0342">GTP-binding</keyword>
<dbReference type="InterPro" id="IPR035647">
    <property type="entry name" value="EFG_III/V"/>
</dbReference>
<sequence length="693" mass="76309">MKYSLDKYRNIGIAAHIDAGKTTVTERILFYTGISHKIGEVHEGAATMDWMEQEQERGITIQSAATTCFWKDCQVNIIDTPGHVDFTIEVGRSLRVLDGVVGVFCGVAGVQPQSETVWRQTERYEVPRVIFINKLDRIGANYFDVVADINEKLGHGNALAMQIPMGQCEDFKGLIDVITGKMVSFEKETDLLSPKVTWLDAPAEYADQIAEMRDAIISKASDFDDALAEKYLNEEAISVEEIKAAIRKGVISRNVYPVFCGTAFKNKGVQLLLDAVVDYLPSPLDVPAVKGVDANTGAEITRESDSKGPFAALAFKIMSDPFVGLLTFVRIYSGTLTSGSYVYNASKGTKERVSRLIKMHANKREEIESARAGDIVAVVGIKDINTGDTLCDQSHPVLLESIDIPAPVISASVEPKEKSEHEKMVLALKKMSQEDPSFHFTYNHETNQTVISGMGELHLEIVVDRLKREHKVEVVQGQLQVAYKETIQTAVDVEGKFIKQSGGRGQYGHVWIKLEPLARGAGYEFENQVVGGTVPREFIPAIEKGALEAVTAGTLLGNPVVDIKVIVYDGSYHDVDSSEIAFKMATKMAFKSGMDKASPVLLEPIMKVEVETPDDHMGDVIGDLSSRRGKILGMTAKGKTQIINAEVPLGEMFGYATDLRSMTKGRAGYAMEFKLYQEVPRHVQESLVEKKNK</sequence>
<feature type="binding site" evidence="6">
    <location>
        <begin position="79"/>
        <end position="83"/>
    </location>
    <ligand>
        <name>GTP</name>
        <dbReference type="ChEBI" id="CHEBI:37565"/>
    </ligand>
</feature>
<evidence type="ECO:0000256" key="1">
    <source>
        <dbReference type="ARBA" id="ARBA00005870"/>
    </source>
</evidence>
<dbReference type="InterPro" id="IPR005517">
    <property type="entry name" value="Transl_elong_EFG/EF2_IV"/>
</dbReference>
<dbReference type="KEGG" id="cdes:C0J27_01760"/>
<keyword evidence="10" id="KW-1185">Reference proteome</keyword>
<evidence type="ECO:0000256" key="3">
    <source>
        <dbReference type="ARBA" id="ARBA00022768"/>
    </source>
</evidence>
<gene>
    <name evidence="6 9" type="primary">fusA</name>
    <name evidence="9" type="ORF">C0J27_01760</name>
</gene>
<dbReference type="Pfam" id="PF03764">
    <property type="entry name" value="EFG_IV"/>
    <property type="match status" value="1"/>
</dbReference>
<dbReference type="InterPro" id="IPR009022">
    <property type="entry name" value="EFG_III"/>
</dbReference>
<evidence type="ECO:0000313" key="9">
    <source>
        <dbReference type="EMBL" id="AXK60471.1"/>
    </source>
</evidence>
<comment type="similarity">
    <text evidence="1 6">Belongs to the TRAFAC class translation factor GTPase superfamily. Classic translation factor GTPase family. EF-G/EF-2 subfamily.</text>
</comment>
<accession>A0A345ZB04</accession>
<dbReference type="Pfam" id="PF00009">
    <property type="entry name" value="GTP_EFTU"/>
    <property type="match status" value="1"/>
</dbReference>
<dbReference type="GO" id="GO:0005737">
    <property type="term" value="C:cytoplasm"/>
    <property type="evidence" value="ECO:0007669"/>
    <property type="project" value="UniProtKB-SubCell"/>
</dbReference>
<dbReference type="InterPro" id="IPR041095">
    <property type="entry name" value="EFG_II"/>
</dbReference>
<dbReference type="Gene3D" id="2.40.30.10">
    <property type="entry name" value="Translation factors"/>
    <property type="match status" value="1"/>
</dbReference>
<dbReference type="InterPro" id="IPR020568">
    <property type="entry name" value="Ribosomal_Su5_D2-typ_SF"/>
</dbReference>
<dbReference type="Gene3D" id="3.30.230.10">
    <property type="match status" value="1"/>
</dbReference>
<dbReference type="InterPro" id="IPR014721">
    <property type="entry name" value="Ribsml_uS5_D2-typ_fold_subgr"/>
</dbReference>
<dbReference type="NCBIfam" id="NF009381">
    <property type="entry name" value="PRK12740.1-5"/>
    <property type="match status" value="1"/>
</dbReference>
<organism evidence="9 10">
    <name type="scientific">Candidatus Chromulinivorax destructor</name>
    <dbReference type="NCBI Taxonomy" id="2066483"/>
    <lineage>
        <taxon>Bacteria</taxon>
        <taxon>Candidatus Babelota</taxon>
        <taxon>Candidatus Babeliae</taxon>
        <taxon>Candidatus Babeliales</taxon>
        <taxon>Candidatus Chromulinivoraceae</taxon>
        <taxon>Candidatus Chromulinivorax</taxon>
    </lineage>
</organism>
<dbReference type="FunFam" id="3.30.70.240:FF:000001">
    <property type="entry name" value="Elongation factor G"/>
    <property type="match status" value="1"/>
</dbReference>
<dbReference type="InterPro" id="IPR035649">
    <property type="entry name" value="EFG_V"/>
</dbReference>
<dbReference type="EMBL" id="CP025544">
    <property type="protein sequence ID" value="AXK60471.1"/>
    <property type="molecule type" value="Genomic_DNA"/>
</dbReference>
<evidence type="ECO:0000256" key="4">
    <source>
        <dbReference type="ARBA" id="ARBA00022917"/>
    </source>
</evidence>
<feature type="binding site" evidence="6">
    <location>
        <begin position="15"/>
        <end position="22"/>
    </location>
    <ligand>
        <name>GTP</name>
        <dbReference type="ChEBI" id="CHEBI:37565"/>
    </ligand>
</feature>
<dbReference type="SMART" id="SM00889">
    <property type="entry name" value="EFG_IV"/>
    <property type="match status" value="1"/>
</dbReference>
<dbReference type="InterPro" id="IPR009000">
    <property type="entry name" value="Transl_B-barrel_sf"/>
</dbReference>
<dbReference type="Pfam" id="PF00679">
    <property type="entry name" value="EFG_C"/>
    <property type="match status" value="1"/>
</dbReference>
<keyword evidence="4 6" id="KW-0648">Protein biosynthesis</keyword>
<dbReference type="InterPro" id="IPR031157">
    <property type="entry name" value="G_TR_CS"/>
</dbReference>
<keyword evidence="2 6" id="KW-0547">Nucleotide-binding</keyword>
<evidence type="ECO:0000256" key="7">
    <source>
        <dbReference type="NCBIfam" id="TIGR00484"/>
    </source>
</evidence>
<dbReference type="SMART" id="SM00838">
    <property type="entry name" value="EFG_C"/>
    <property type="match status" value="1"/>
</dbReference>
<dbReference type="PRINTS" id="PR00315">
    <property type="entry name" value="ELONGATNFCT"/>
</dbReference>
<dbReference type="InterPro" id="IPR004540">
    <property type="entry name" value="Transl_elong_EFG/EF2"/>
</dbReference>
<dbReference type="PROSITE" id="PS51722">
    <property type="entry name" value="G_TR_2"/>
    <property type="match status" value="1"/>
</dbReference>
<dbReference type="Pfam" id="PF03144">
    <property type="entry name" value="GTP_EFTU_D2"/>
    <property type="match status" value="1"/>
</dbReference>
<dbReference type="InterPro" id="IPR047872">
    <property type="entry name" value="EFG_IV"/>
</dbReference>
<dbReference type="SUPFAM" id="SSF54980">
    <property type="entry name" value="EF-G C-terminal domain-like"/>
    <property type="match status" value="2"/>
</dbReference>
<dbReference type="FunFam" id="2.40.30.10:FF:000006">
    <property type="entry name" value="Elongation factor G"/>
    <property type="match status" value="1"/>
</dbReference>
<dbReference type="Pfam" id="PF14492">
    <property type="entry name" value="EFG_III"/>
    <property type="match status" value="1"/>
</dbReference>
<dbReference type="SUPFAM" id="SSF54211">
    <property type="entry name" value="Ribosomal protein S5 domain 2-like"/>
    <property type="match status" value="1"/>
</dbReference>
<dbReference type="AlphaFoldDB" id="A0A345ZB04"/>
<feature type="binding site" evidence="6">
    <location>
        <begin position="133"/>
        <end position="136"/>
    </location>
    <ligand>
        <name>GTP</name>
        <dbReference type="ChEBI" id="CHEBI:37565"/>
    </ligand>
</feature>
<keyword evidence="3 6" id="KW-0251">Elongation factor</keyword>
<evidence type="ECO:0000259" key="8">
    <source>
        <dbReference type="PROSITE" id="PS51722"/>
    </source>
</evidence>
<dbReference type="RefSeq" id="WP_115585486.1">
    <property type="nucleotide sequence ID" value="NZ_CP025544.1"/>
</dbReference>
<dbReference type="HAMAP" id="MF_00054_B">
    <property type="entry name" value="EF_G_EF_2_B"/>
    <property type="match status" value="1"/>
</dbReference>
<dbReference type="PROSITE" id="PS00301">
    <property type="entry name" value="G_TR_1"/>
    <property type="match status" value="1"/>
</dbReference>
<keyword evidence="6" id="KW-0963">Cytoplasm</keyword>
<dbReference type="FunFam" id="3.30.230.10:FF:000003">
    <property type="entry name" value="Elongation factor G"/>
    <property type="match status" value="1"/>
</dbReference>
<evidence type="ECO:0000313" key="10">
    <source>
        <dbReference type="Proteomes" id="UP000254834"/>
    </source>
</evidence>
<dbReference type="Gene3D" id="3.30.70.870">
    <property type="entry name" value="Elongation Factor G (Translational Gtpase), domain 3"/>
    <property type="match status" value="1"/>
</dbReference>
<protein>
    <recommendedName>
        <fullName evidence="6 7">Elongation factor G</fullName>
        <shortName evidence="6">EF-G</shortName>
    </recommendedName>
</protein>
<reference evidence="9 10" key="1">
    <citation type="submission" date="2017-12" db="EMBL/GenBank/DDBJ databases">
        <title>Chromulinavorax destructans is a abundant pathogen of dominant heterotrophic picoflagllates.</title>
        <authorList>
            <person name="Deeg C.M."/>
            <person name="Zimmer M."/>
            <person name="Suttle C.A."/>
        </authorList>
    </citation>
    <scope>NUCLEOTIDE SEQUENCE [LARGE SCALE GENOMIC DNA]</scope>
    <source>
        <strain evidence="9 10">SeV1</strain>
    </source>
</reference>
<dbReference type="CDD" id="cd01434">
    <property type="entry name" value="EFG_mtEFG1_IV"/>
    <property type="match status" value="1"/>
</dbReference>
<dbReference type="NCBIfam" id="TIGR00231">
    <property type="entry name" value="small_GTP"/>
    <property type="match status" value="1"/>
</dbReference>
<dbReference type="FunFam" id="3.40.50.300:FF:000029">
    <property type="entry name" value="Elongation factor G"/>
    <property type="match status" value="1"/>
</dbReference>
<feature type="domain" description="Tr-type G" evidence="8">
    <location>
        <begin position="6"/>
        <end position="284"/>
    </location>
</feature>
<dbReference type="GO" id="GO:0032790">
    <property type="term" value="P:ribosome disassembly"/>
    <property type="evidence" value="ECO:0007669"/>
    <property type="project" value="TreeGrafter"/>
</dbReference>
<dbReference type="PANTHER" id="PTHR43261:SF1">
    <property type="entry name" value="RIBOSOME-RELEASING FACTOR 2, MITOCHONDRIAL"/>
    <property type="match status" value="1"/>
</dbReference>
<dbReference type="PANTHER" id="PTHR43261">
    <property type="entry name" value="TRANSLATION ELONGATION FACTOR G-RELATED"/>
    <property type="match status" value="1"/>
</dbReference>
<comment type="subcellular location">
    <subcellularLocation>
        <location evidence="6">Cytoplasm</location>
    </subcellularLocation>
</comment>